<keyword evidence="4" id="KW-1185">Reference proteome</keyword>
<feature type="chain" id="PRO_5046873883" evidence="1">
    <location>
        <begin position="22"/>
        <end position="146"/>
    </location>
</feature>
<feature type="signal peptide" evidence="1">
    <location>
        <begin position="1"/>
        <end position="21"/>
    </location>
</feature>
<accession>A0ABW6BMG8</accession>
<evidence type="ECO:0000313" key="3">
    <source>
        <dbReference type="EMBL" id="MFD2969584.1"/>
    </source>
</evidence>
<organism evidence="3 4">
    <name type="scientific">Sphingobacterium bambusae</name>
    <dbReference type="NCBI Taxonomy" id="662858"/>
    <lineage>
        <taxon>Bacteria</taxon>
        <taxon>Pseudomonadati</taxon>
        <taxon>Bacteroidota</taxon>
        <taxon>Sphingobacteriia</taxon>
        <taxon>Sphingobacteriales</taxon>
        <taxon>Sphingobacteriaceae</taxon>
        <taxon>Sphingobacterium</taxon>
    </lineage>
</organism>
<dbReference type="Proteomes" id="UP001597525">
    <property type="component" value="Unassembled WGS sequence"/>
</dbReference>
<dbReference type="RefSeq" id="WP_320185417.1">
    <property type="nucleotide sequence ID" value="NZ_CP138332.1"/>
</dbReference>
<name>A0ABW6BMG8_9SPHI</name>
<dbReference type="EMBL" id="JBHUPB010000014">
    <property type="protein sequence ID" value="MFD2969584.1"/>
    <property type="molecule type" value="Genomic_DNA"/>
</dbReference>
<proteinExistence type="predicted"/>
<evidence type="ECO:0000256" key="1">
    <source>
        <dbReference type="SAM" id="SignalP"/>
    </source>
</evidence>
<keyword evidence="1" id="KW-0732">Signal</keyword>
<dbReference type="PROSITE" id="PS51257">
    <property type="entry name" value="PROKAR_LIPOPROTEIN"/>
    <property type="match status" value="1"/>
</dbReference>
<dbReference type="InterPro" id="IPR027991">
    <property type="entry name" value="DUF4488"/>
</dbReference>
<evidence type="ECO:0000313" key="4">
    <source>
        <dbReference type="Proteomes" id="UP001597525"/>
    </source>
</evidence>
<dbReference type="Pfam" id="PF14869">
    <property type="entry name" value="DUF4488"/>
    <property type="match status" value="1"/>
</dbReference>
<protein>
    <submittedName>
        <fullName evidence="3">DUF4488 domain-containing protein</fullName>
    </submittedName>
</protein>
<gene>
    <name evidence="3" type="ORF">ACFS7Y_19475</name>
</gene>
<comment type="caution">
    <text evidence="3">The sequence shown here is derived from an EMBL/GenBank/DDBJ whole genome shotgun (WGS) entry which is preliminary data.</text>
</comment>
<reference evidence="4" key="1">
    <citation type="journal article" date="2019" name="Int. J. Syst. Evol. Microbiol.">
        <title>The Global Catalogue of Microorganisms (GCM) 10K type strain sequencing project: providing services to taxonomists for standard genome sequencing and annotation.</title>
        <authorList>
            <consortium name="The Broad Institute Genomics Platform"/>
            <consortium name="The Broad Institute Genome Sequencing Center for Infectious Disease"/>
            <person name="Wu L."/>
            <person name="Ma J."/>
        </authorList>
    </citation>
    <scope>NUCLEOTIDE SEQUENCE [LARGE SCALE GENOMIC DNA]</scope>
    <source>
        <strain evidence="4">KCTC 22814</strain>
    </source>
</reference>
<feature type="domain" description="DUF4488" evidence="2">
    <location>
        <begin position="37"/>
        <end position="145"/>
    </location>
</feature>
<evidence type="ECO:0000259" key="2">
    <source>
        <dbReference type="Pfam" id="PF14869"/>
    </source>
</evidence>
<sequence>MKKMKIMLTQLLLLACCVAIAAVPPGSKKKIVSRFIGIWELASVEAPDGQTYHAHAGQLKCFEANGTYRFLFVSDGGTVVTQQGSFKVLTNKMYKEDIEFSTNPNLRNVSSPVAYEFVNEDTLQLRGSVNNVPFREKWVRVKMPAM</sequence>
<dbReference type="Gene3D" id="2.40.128.490">
    <property type="entry name" value="Uncharacterised protein PF14869, DUF4488"/>
    <property type="match status" value="1"/>
</dbReference>